<sequence>MKKRLLDVAFASDKRKNVLLFLQEGAKEMDTLLELLDTIRQALLPQMKILEEHYLVFHYDDKYELTTIGKLVVDEMVPLLNTVELFGNDIDYWGTRDLNCIPHHLISRISEIGKSKVISISPTEQYDVRSTHHEKSTECKFHSVVTTILYPNYHDIFSYLIENNIKIDLIVSESLLKKICTDHHVNFENYMKTDVVNIYVYNKKMDFLFFSYDEFYTNLCLLRNNGEFDSKFILFDNKNALKWGKDFFDYYLENSTPITEL</sequence>
<dbReference type="KEGG" id="mmav:RE476_00925"/>
<organism evidence="2 3">
    <name type="scientific">Methanolobus mangrovi</name>
    <dbReference type="NCBI Taxonomy" id="3072977"/>
    <lineage>
        <taxon>Archaea</taxon>
        <taxon>Methanobacteriati</taxon>
        <taxon>Methanobacteriota</taxon>
        <taxon>Stenosarchaea group</taxon>
        <taxon>Methanomicrobia</taxon>
        <taxon>Methanosarcinales</taxon>
        <taxon>Methanosarcinaceae</taxon>
        <taxon>Methanolobus</taxon>
    </lineage>
</organism>
<dbReference type="InterPro" id="IPR013561">
    <property type="entry name" value="FilR1_middle_dom"/>
</dbReference>
<dbReference type="GeneID" id="84228660"/>
<feature type="domain" description="Methanogenesis regulatory protein FilR1 middle" evidence="1">
    <location>
        <begin position="132"/>
        <end position="254"/>
    </location>
</feature>
<dbReference type="InterPro" id="IPR016490">
    <property type="entry name" value="Tscrpt_reg_HTH_AF0396-typ3"/>
</dbReference>
<dbReference type="SUPFAM" id="SSF46785">
    <property type="entry name" value="Winged helix' DNA-binding domain"/>
    <property type="match status" value="1"/>
</dbReference>
<dbReference type="InterPro" id="IPR036390">
    <property type="entry name" value="WH_DNA-bd_sf"/>
</dbReference>
<dbReference type="RefSeq" id="WP_309308312.1">
    <property type="nucleotide sequence ID" value="NZ_CP133594.1"/>
</dbReference>
<evidence type="ECO:0000313" key="2">
    <source>
        <dbReference type="EMBL" id="WMW22411.1"/>
    </source>
</evidence>
<dbReference type="EMBL" id="CP133594">
    <property type="protein sequence ID" value="WMW22411.1"/>
    <property type="molecule type" value="Genomic_DNA"/>
</dbReference>
<name>A0AA51YGT1_9EURY</name>
<dbReference type="AlphaFoldDB" id="A0AA51YGT1"/>
<dbReference type="Proteomes" id="UP001183006">
    <property type="component" value="Chromosome"/>
</dbReference>
<evidence type="ECO:0000259" key="1">
    <source>
        <dbReference type="Pfam" id="PF08350"/>
    </source>
</evidence>
<proteinExistence type="predicted"/>
<dbReference type="Pfam" id="PF08350">
    <property type="entry name" value="FilR1_middle"/>
    <property type="match status" value="1"/>
</dbReference>
<gene>
    <name evidence="2" type="ORF">RE476_00925</name>
</gene>
<reference evidence="2" key="1">
    <citation type="submission" date="2023-08" db="EMBL/GenBank/DDBJ databases">
        <title>Methanolobus mangrovi sp. nov. and Methanolobus sediminis sp. nov, two novel methylotrophic methanogens isolated from mangrove sediments in China.</title>
        <authorList>
            <person name="Zhou J."/>
        </authorList>
    </citation>
    <scope>NUCLEOTIDE SEQUENCE</scope>
    <source>
        <strain evidence="2">FTZ2</strain>
    </source>
</reference>
<protein>
    <submittedName>
        <fullName evidence="2">Winged helix-turn-helix domain-containing protein</fullName>
    </submittedName>
</protein>
<accession>A0AA51YGT1</accession>
<keyword evidence="3" id="KW-1185">Reference proteome</keyword>
<dbReference type="PIRSF" id="PIRSF006692">
    <property type="entry name" value="TF_HTH_AF0396_prd"/>
    <property type="match status" value="1"/>
</dbReference>
<evidence type="ECO:0000313" key="3">
    <source>
        <dbReference type="Proteomes" id="UP001183006"/>
    </source>
</evidence>